<dbReference type="Proteomes" id="UP000644192">
    <property type="component" value="Unassembled WGS sequence"/>
</dbReference>
<evidence type="ECO:0000313" key="1">
    <source>
        <dbReference type="EMBL" id="MZZ14547.1"/>
    </source>
</evidence>
<sequence>MDAESIIGLRVGKVVVEAFSHCAGKASHWVCRCDCGNRVIMRRGNLMRNRTTTSCGCSRFSHGMTGTPTYSSWSNMIDRCTNPSNKRYVDYQGRGITVCERWMTFANFLADMGERPDATSLDRIDNDAGYFKENCRWATALEQMNNTRRNTFVEYLGRRQTVSQWAGQLGIPECTLRSRLNRGWSIEDAMQKPISKQRRECKQKKGKRRG</sequence>
<comment type="caution">
    <text evidence="1">The sequence shown here is derived from an EMBL/GenBank/DDBJ whole genome shotgun (WGS) entry which is preliminary data.</text>
</comment>
<protein>
    <submittedName>
        <fullName evidence="1">Uncharacterized protein</fullName>
    </submittedName>
</protein>
<dbReference type="AlphaFoldDB" id="A0A424WLS8"/>
<dbReference type="EMBL" id="WXZT01000014">
    <property type="protein sequence ID" value="MZZ14547.1"/>
    <property type="molecule type" value="Genomic_DNA"/>
</dbReference>
<accession>A0A424WLS8</accession>
<name>A0A424WLS8_PSEAI</name>
<proteinExistence type="predicted"/>
<evidence type="ECO:0000313" key="2">
    <source>
        <dbReference type="Proteomes" id="UP000644192"/>
    </source>
</evidence>
<gene>
    <name evidence="1" type="ORF">GUL26_20055</name>
</gene>
<organism evidence="1 2">
    <name type="scientific">Pseudomonas aeruginosa</name>
    <dbReference type="NCBI Taxonomy" id="287"/>
    <lineage>
        <taxon>Bacteria</taxon>
        <taxon>Pseudomonadati</taxon>
        <taxon>Pseudomonadota</taxon>
        <taxon>Gammaproteobacteria</taxon>
        <taxon>Pseudomonadales</taxon>
        <taxon>Pseudomonadaceae</taxon>
        <taxon>Pseudomonas</taxon>
    </lineage>
</organism>
<reference evidence="1" key="1">
    <citation type="submission" date="2020-01" db="EMBL/GenBank/DDBJ databases">
        <title>Bacteria Cultured from War Wounds Associated with the Conflict in Eastern Ukraine.</title>
        <authorList>
            <person name="Snesrud E."/>
            <person name="Galac M.R."/>
            <person name="Mc Gann P."/>
            <person name="Valentine K."/>
            <person name="Viacheslav K."/>
        </authorList>
    </citation>
    <scope>NUCLEOTIDE SEQUENCE</scope>
    <source>
        <strain evidence="1">VNMU148</strain>
    </source>
</reference>